<evidence type="ECO:0000256" key="4">
    <source>
        <dbReference type="ARBA" id="ARBA00022475"/>
    </source>
</evidence>
<evidence type="ECO:0000256" key="9">
    <source>
        <dbReference type="ARBA" id="ARBA00022989"/>
    </source>
</evidence>
<protein>
    <recommendedName>
        <fullName evidence="14">Cytochrome c domain-containing protein</fullName>
    </recommendedName>
</protein>
<dbReference type="EMBL" id="AP027151">
    <property type="protein sequence ID" value="BDV41473.1"/>
    <property type="molecule type" value="Genomic_DNA"/>
</dbReference>
<evidence type="ECO:0000256" key="12">
    <source>
        <dbReference type="PROSITE-ProRule" id="PRU00433"/>
    </source>
</evidence>
<evidence type="ECO:0000256" key="2">
    <source>
        <dbReference type="ARBA" id="ARBA00009819"/>
    </source>
</evidence>
<evidence type="ECO:0000256" key="7">
    <source>
        <dbReference type="ARBA" id="ARBA00022723"/>
    </source>
</evidence>
<feature type="transmembrane region" description="Helical" evidence="13">
    <location>
        <begin position="215"/>
        <end position="236"/>
    </location>
</feature>
<proteinExistence type="inferred from homology"/>
<dbReference type="SUPFAM" id="SSF46626">
    <property type="entry name" value="Cytochrome c"/>
    <property type="match status" value="3"/>
</dbReference>
<dbReference type="InterPro" id="IPR036909">
    <property type="entry name" value="Cyt_c-like_dom_sf"/>
</dbReference>
<evidence type="ECO:0000313" key="16">
    <source>
        <dbReference type="Proteomes" id="UP001317705"/>
    </source>
</evidence>
<keyword evidence="6 13" id="KW-0812">Transmembrane</keyword>
<keyword evidence="16" id="KW-1185">Reference proteome</keyword>
<evidence type="ECO:0000256" key="11">
    <source>
        <dbReference type="ARBA" id="ARBA00023136"/>
    </source>
</evidence>
<dbReference type="Pfam" id="PF01654">
    <property type="entry name" value="Cyt_bd_oxida_I"/>
    <property type="match status" value="1"/>
</dbReference>
<evidence type="ECO:0000313" key="15">
    <source>
        <dbReference type="EMBL" id="BDV41473.1"/>
    </source>
</evidence>
<keyword evidence="4" id="KW-1003">Cell membrane</keyword>
<evidence type="ECO:0000256" key="3">
    <source>
        <dbReference type="ARBA" id="ARBA00022448"/>
    </source>
</evidence>
<evidence type="ECO:0000259" key="14">
    <source>
        <dbReference type="PROSITE" id="PS51007"/>
    </source>
</evidence>
<evidence type="ECO:0000256" key="6">
    <source>
        <dbReference type="ARBA" id="ARBA00022692"/>
    </source>
</evidence>
<feature type="domain" description="Cytochrome c" evidence="14">
    <location>
        <begin position="512"/>
        <end position="591"/>
    </location>
</feature>
<sequence>MNYPVWYMPTIGGGILIALISIFHVCISHFAVGGGFYLVFAERKGYRESNPAILVFTRTHARFFLLMTAILGGISGVGIWFIIGIVNPAATSLLIHTFVFGWATEWVFFLVEIVAIFVYYYSFDRLEPRTHQAVGWIYAAAAWCSLFIINGIIDFMLTPGSWTVSHDFWAGFFNETFWPALAFRTCMALMFAGVYAFLTTAFLKDTELKRTMSRFSGLWVLGALLAALPCGWWYLAELPPLAHRLAAGLSPTIVRAASYGTVATVILTILTLLLVLTRPAFHTKPAALLVFAASFVLMGSFEWSREASRRPYVIDGVMYSTGIMAADQPLIDREGFLPTARWTRFKEVHEESLPEAGAELFKFQCYACHTIGGFNNDIIARTKTMSYPVLQNYLATVHQLRPFMPPVAGSADERRALAAYIIGGLQGKPLIMPAAAGTQGQKTFRTHCTICHPESLVKSRTAGWTRQKIRWALDNLNTLQPAMPNFTGSPAQKDLIAGYIYSLNHPAETAAPAHDPGEDVFETHCSMCHTLRGGGNPLLPKVTGWDRQRIRAALDMLDKLKGGVMPPLNAPAADKEALADFLFHAAQGGNQ</sequence>
<dbReference type="Proteomes" id="UP001317705">
    <property type="component" value="Chromosome"/>
</dbReference>
<feature type="transmembrane region" description="Helical" evidence="13">
    <location>
        <begin position="177"/>
        <end position="203"/>
    </location>
</feature>
<dbReference type="InterPro" id="IPR050597">
    <property type="entry name" value="Cytochrome_c_Oxidase_Subunit"/>
</dbReference>
<keyword evidence="9 13" id="KW-1133">Transmembrane helix</keyword>
<dbReference type="InterPro" id="IPR009056">
    <property type="entry name" value="Cyt_c-like_dom"/>
</dbReference>
<dbReference type="RefSeq" id="WP_282001460.1">
    <property type="nucleotide sequence ID" value="NZ_AP027151.1"/>
</dbReference>
<keyword evidence="3" id="KW-0813">Transport</keyword>
<evidence type="ECO:0000256" key="8">
    <source>
        <dbReference type="ARBA" id="ARBA00022982"/>
    </source>
</evidence>
<comment type="subcellular location">
    <subcellularLocation>
        <location evidence="1">Cell membrane</location>
        <topology evidence="1">Multi-pass membrane protein</topology>
    </subcellularLocation>
</comment>
<dbReference type="PANTHER" id="PTHR33751">
    <property type="entry name" value="CBB3-TYPE CYTOCHROME C OXIDASE SUBUNIT FIXP"/>
    <property type="match status" value="1"/>
</dbReference>
<reference evidence="15 16" key="1">
    <citation type="submission" date="2022-12" db="EMBL/GenBank/DDBJ databases">
        <title>Polyphasic characterization of Geotalea uranireducens NIT-SL11 newly isolated from a complex of sewage sludge and microbially reduced graphene oxide.</title>
        <authorList>
            <person name="Xie L."/>
            <person name="Yoshida N."/>
            <person name="Meng L."/>
        </authorList>
    </citation>
    <scope>NUCLEOTIDE SEQUENCE [LARGE SCALE GENOMIC DNA]</scope>
    <source>
        <strain evidence="15 16">NIT-SL11</strain>
    </source>
</reference>
<keyword evidence="7 12" id="KW-0479">Metal-binding</keyword>
<dbReference type="InterPro" id="IPR002585">
    <property type="entry name" value="Cyt-d_ubiquinol_oxidase_su_1"/>
</dbReference>
<name>A0ABN6VN34_9BACT</name>
<evidence type="ECO:0000256" key="5">
    <source>
        <dbReference type="ARBA" id="ARBA00022617"/>
    </source>
</evidence>
<feature type="transmembrane region" description="Helical" evidence="13">
    <location>
        <begin position="287"/>
        <end position="304"/>
    </location>
</feature>
<feature type="transmembrane region" description="Helical" evidence="13">
    <location>
        <begin position="61"/>
        <end position="86"/>
    </location>
</feature>
<keyword evidence="5 12" id="KW-0349">Heme</keyword>
<comment type="similarity">
    <text evidence="2">Belongs to the cytochrome ubiquinol oxidase subunit 1 family.</text>
</comment>
<evidence type="ECO:0000256" key="10">
    <source>
        <dbReference type="ARBA" id="ARBA00023004"/>
    </source>
</evidence>
<keyword evidence="11 13" id="KW-0472">Membrane</keyword>
<evidence type="ECO:0000256" key="1">
    <source>
        <dbReference type="ARBA" id="ARBA00004651"/>
    </source>
</evidence>
<gene>
    <name evidence="15" type="ORF">GURASL_03960</name>
</gene>
<feature type="transmembrane region" description="Helical" evidence="13">
    <location>
        <begin position="106"/>
        <end position="123"/>
    </location>
</feature>
<dbReference type="PROSITE" id="PS51007">
    <property type="entry name" value="CYTC"/>
    <property type="match status" value="2"/>
</dbReference>
<keyword evidence="8" id="KW-0249">Electron transport</keyword>
<dbReference type="Gene3D" id="1.10.760.10">
    <property type="entry name" value="Cytochrome c-like domain"/>
    <property type="match status" value="2"/>
</dbReference>
<dbReference type="Pfam" id="PF13442">
    <property type="entry name" value="Cytochrome_CBB3"/>
    <property type="match status" value="3"/>
</dbReference>
<organism evidence="15 16">
    <name type="scientific">Geotalea uraniireducens</name>
    <dbReference type="NCBI Taxonomy" id="351604"/>
    <lineage>
        <taxon>Bacteria</taxon>
        <taxon>Pseudomonadati</taxon>
        <taxon>Thermodesulfobacteriota</taxon>
        <taxon>Desulfuromonadia</taxon>
        <taxon>Geobacterales</taxon>
        <taxon>Geobacteraceae</taxon>
        <taxon>Geotalea</taxon>
    </lineage>
</organism>
<dbReference type="PANTHER" id="PTHR33751:SF13">
    <property type="entry name" value="CYTOCHROME BC1 COMPLEX CYTOCHROME C SUBUNIT"/>
    <property type="match status" value="1"/>
</dbReference>
<feature type="transmembrane region" description="Helical" evidence="13">
    <location>
        <begin position="256"/>
        <end position="275"/>
    </location>
</feature>
<accession>A0ABN6VN34</accession>
<feature type="transmembrane region" description="Helical" evidence="13">
    <location>
        <begin position="135"/>
        <end position="157"/>
    </location>
</feature>
<feature type="transmembrane region" description="Helical" evidence="13">
    <location>
        <begin position="15"/>
        <end position="40"/>
    </location>
</feature>
<keyword evidence="10 12" id="KW-0408">Iron</keyword>
<feature type="domain" description="Cytochrome c" evidence="14">
    <location>
        <begin position="352"/>
        <end position="506"/>
    </location>
</feature>
<evidence type="ECO:0000256" key="13">
    <source>
        <dbReference type="SAM" id="Phobius"/>
    </source>
</evidence>